<feature type="non-terminal residue" evidence="3">
    <location>
        <position position="131"/>
    </location>
</feature>
<name>A0A8S3BTN2_9BILA</name>
<dbReference type="PANTHER" id="PTHR21595:SF0">
    <property type="entry name" value="PATRONIN"/>
    <property type="match status" value="1"/>
</dbReference>
<dbReference type="Gene3D" id="3.10.20.360">
    <property type="entry name" value="CKK domain"/>
    <property type="match status" value="1"/>
</dbReference>
<dbReference type="GO" id="GO:0031122">
    <property type="term" value="P:cytoplasmic microtubule organization"/>
    <property type="evidence" value="ECO:0007669"/>
    <property type="project" value="TreeGrafter"/>
</dbReference>
<comment type="similarity">
    <text evidence="1">Belongs to the CAMSAP1 family.</text>
</comment>
<keyword evidence="1" id="KW-0493">Microtubule</keyword>
<dbReference type="GO" id="GO:0036449">
    <property type="term" value="C:microtubule minus-end"/>
    <property type="evidence" value="ECO:0007669"/>
    <property type="project" value="TreeGrafter"/>
</dbReference>
<dbReference type="SUPFAM" id="SSF50346">
    <property type="entry name" value="PRC-barrel domain"/>
    <property type="match status" value="1"/>
</dbReference>
<protein>
    <recommendedName>
        <fullName evidence="2">CKK domain-containing protein</fullName>
    </recommendedName>
</protein>
<dbReference type="Proteomes" id="UP000676336">
    <property type="component" value="Unassembled WGS sequence"/>
</dbReference>
<dbReference type="PANTHER" id="PTHR21595">
    <property type="entry name" value="PATRONIN"/>
    <property type="match status" value="1"/>
</dbReference>
<organism evidence="3 4">
    <name type="scientific">Rotaria magnacalcarata</name>
    <dbReference type="NCBI Taxonomy" id="392030"/>
    <lineage>
        <taxon>Eukaryota</taxon>
        <taxon>Metazoa</taxon>
        <taxon>Spiralia</taxon>
        <taxon>Gnathifera</taxon>
        <taxon>Rotifera</taxon>
        <taxon>Eurotatoria</taxon>
        <taxon>Bdelloidea</taxon>
        <taxon>Philodinida</taxon>
        <taxon>Philodinidae</taxon>
        <taxon>Rotaria</taxon>
    </lineage>
</organism>
<evidence type="ECO:0000313" key="3">
    <source>
        <dbReference type="EMBL" id="CAF4860718.1"/>
    </source>
</evidence>
<dbReference type="GO" id="GO:0005516">
    <property type="term" value="F:calmodulin binding"/>
    <property type="evidence" value="ECO:0007669"/>
    <property type="project" value="InterPro"/>
</dbReference>
<dbReference type="InterPro" id="IPR038209">
    <property type="entry name" value="CKK_dom_sf"/>
</dbReference>
<dbReference type="EMBL" id="CAJOBI010163560">
    <property type="protein sequence ID" value="CAF4860718.1"/>
    <property type="molecule type" value="Genomic_DNA"/>
</dbReference>
<evidence type="ECO:0000256" key="1">
    <source>
        <dbReference type="PROSITE-ProRule" id="PRU00841"/>
    </source>
</evidence>
<comment type="domain">
    <text evidence="1">The CKK domain binds microtubules.</text>
</comment>
<dbReference type="Pfam" id="PF08683">
    <property type="entry name" value="CAMSAP_CKK"/>
    <property type="match status" value="1"/>
</dbReference>
<sequence length="131" mass="15365">VLSTKSNKQTILNSLKQVVLAGSANDKQREIIVREIESSEARHFVLLFRDHRLQLRAIYMYIPETDIIEKLYGIGPNIITEVMVDKWFKYNSGGKRFTNIPIKHFSIQCDAITIYNDFWKKKLFTNMNKIL</sequence>
<comment type="caution">
    <text evidence="3">The sequence shown here is derived from an EMBL/GenBank/DDBJ whole genome shotgun (WGS) entry which is preliminary data.</text>
</comment>
<evidence type="ECO:0000313" key="4">
    <source>
        <dbReference type="Proteomes" id="UP000676336"/>
    </source>
</evidence>
<dbReference type="InterPro" id="IPR011033">
    <property type="entry name" value="PRC_barrel-like_sf"/>
</dbReference>
<dbReference type="GO" id="GO:0007026">
    <property type="term" value="P:negative regulation of microtubule depolymerization"/>
    <property type="evidence" value="ECO:0007669"/>
    <property type="project" value="TreeGrafter"/>
</dbReference>
<dbReference type="InterPro" id="IPR032940">
    <property type="entry name" value="CAMSAP"/>
</dbReference>
<evidence type="ECO:0000259" key="2">
    <source>
        <dbReference type="PROSITE" id="PS51508"/>
    </source>
</evidence>
<dbReference type="GO" id="GO:0051011">
    <property type="term" value="F:microtubule minus-end binding"/>
    <property type="evidence" value="ECO:0007669"/>
    <property type="project" value="TreeGrafter"/>
</dbReference>
<dbReference type="SMART" id="SM01051">
    <property type="entry name" value="CAMSAP_CKK"/>
    <property type="match status" value="1"/>
</dbReference>
<reference evidence="3" key="1">
    <citation type="submission" date="2021-02" db="EMBL/GenBank/DDBJ databases">
        <authorList>
            <person name="Nowell W R."/>
        </authorList>
    </citation>
    <scope>NUCLEOTIDE SEQUENCE</scope>
</reference>
<gene>
    <name evidence="3" type="ORF">SMN809_LOCUS49845</name>
</gene>
<feature type="domain" description="CKK" evidence="2">
    <location>
        <begin position="1"/>
        <end position="129"/>
    </location>
</feature>
<dbReference type="InterPro" id="IPR014797">
    <property type="entry name" value="CKK_CAMSAP"/>
</dbReference>
<dbReference type="PROSITE" id="PS51508">
    <property type="entry name" value="CKK"/>
    <property type="match status" value="1"/>
</dbReference>
<accession>A0A8S3BTN2</accession>
<dbReference type="AlphaFoldDB" id="A0A8S3BTN2"/>
<proteinExistence type="inferred from homology"/>